<proteinExistence type="predicted"/>
<organism evidence="2 3">
    <name type="scientific">Papaver nudicaule</name>
    <name type="common">Iceland poppy</name>
    <dbReference type="NCBI Taxonomy" id="74823"/>
    <lineage>
        <taxon>Eukaryota</taxon>
        <taxon>Viridiplantae</taxon>
        <taxon>Streptophyta</taxon>
        <taxon>Embryophyta</taxon>
        <taxon>Tracheophyta</taxon>
        <taxon>Spermatophyta</taxon>
        <taxon>Magnoliopsida</taxon>
        <taxon>Ranunculales</taxon>
        <taxon>Papaveraceae</taxon>
        <taxon>Papaveroideae</taxon>
        <taxon>Papaver</taxon>
    </lineage>
</organism>
<dbReference type="InterPro" id="IPR036249">
    <property type="entry name" value="Thioredoxin-like_sf"/>
</dbReference>
<dbReference type="InterPro" id="IPR050620">
    <property type="entry name" value="Thioredoxin_H-type-like"/>
</dbReference>
<keyword evidence="3" id="KW-1185">Reference proteome</keyword>
<dbReference type="InterPro" id="IPR013766">
    <property type="entry name" value="Thioredoxin_domain"/>
</dbReference>
<reference evidence="2" key="1">
    <citation type="submission" date="2022-03" db="EMBL/GenBank/DDBJ databases">
        <title>A functionally conserved STORR gene fusion in Papaver species that diverged 16.8 million years ago.</title>
        <authorList>
            <person name="Catania T."/>
        </authorList>
    </citation>
    <scope>NUCLEOTIDE SEQUENCE</scope>
    <source>
        <strain evidence="2">S-191538</strain>
    </source>
</reference>
<evidence type="ECO:0000259" key="1">
    <source>
        <dbReference type="PROSITE" id="PS51352"/>
    </source>
</evidence>
<dbReference type="CDD" id="cd02947">
    <property type="entry name" value="TRX_family"/>
    <property type="match status" value="1"/>
</dbReference>
<protein>
    <recommendedName>
        <fullName evidence="1">Thioredoxin domain-containing protein</fullName>
    </recommendedName>
</protein>
<dbReference type="AlphaFoldDB" id="A0AA41V1N5"/>
<dbReference type="EMBL" id="JAJJMA010076460">
    <property type="protein sequence ID" value="MCL7028174.1"/>
    <property type="molecule type" value="Genomic_DNA"/>
</dbReference>
<dbReference type="Pfam" id="PF00085">
    <property type="entry name" value="Thioredoxin"/>
    <property type="match status" value="1"/>
</dbReference>
<dbReference type="PANTHER" id="PTHR10438:SF405">
    <property type="entry name" value="THIOREDOXIN DOMAIN-CONTAINING PROTEIN"/>
    <property type="match status" value="1"/>
</dbReference>
<dbReference type="Proteomes" id="UP001177140">
    <property type="component" value="Unassembled WGS sequence"/>
</dbReference>
<evidence type="ECO:0000313" key="3">
    <source>
        <dbReference type="Proteomes" id="UP001177140"/>
    </source>
</evidence>
<accession>A0AA41V1N5</accession>
<dbReference type="Gene3D" id="3.40.30.10">
    <property type="entry name" value="Glutaredoxin"/>
    <property type="match status" value="1"/>
</dbReference>
<gene>
    <name evidence="2" type="ORF">MKW94_024248</name>
</gene>
<dbReference type="SUPFAM" id="SSF52833">
    <property type="entry name" value="Thioredoxin-like"/>
    <property type="match status" value="1"/>
</dbReference>
<dbReference type="PANTHER" id="PTHR10438">
    <property type="entry name" value="THIOREDOXIN"/>
    <property type="match status" value="1"/>
</dbReference>
<dbReference type="PROSITE" id="PS51352">
    <property type="entry name" value="THIOREDOXIN_2"/>
    <property type="match status" value="1"/>
</dbReference>
<evidence type="ECO:0000313" key="2">
    <source>
        <dbReference type="EMBL" id="MCL7028174.1"/>
    </source>
</evidence>
<feature type="non-terminal residue" evidence="2">
    <location>
        <position position="159"/>
    </location>
</feature>
<sequence>MARNSSSSLLRSLLVSRNSKPFSSSCLKTLTTSSSSSSSGCISSQMKPLSSFASTCVPLFSSLYFSSRSFASSSASPPSASNFVLINSEQQFNTSLKKAQDDSLPAIFYFTAVWCGPCKFMSPVIEDLSKKYPHVTTYKVDIDQEEIHKKLSELNIMSV</sequence>
<name>A0AA41V1N5_PAPNU</name>
<comment type="caution">
    <text evidence="2">The sequence shown here is derived from an EMBL/GenBank/DDBJ whole genome shotgun (WGS) entry which is preliminary data.</text>
</comment>
<feature type="domain" description="Thioredoxin" evidence="1">
    <location>
        <begin position="74"/>
        <end position="159"/>
    </location>
</feature>